<dbReference type="RefSeq" id="WP_192375960.1">
    <property type="nucleotide sequence ID" value="NZ_CAJHIV010000001.1"/>
</dbReference>
<accession>A0ABR9D659</accession>
<keyword evidence="3" id="KW-1185">Reference proteome</keyword>
<proteinExistence type="predicted"/>
<comment type="caution">
    <text evidence="2">The sequence shown here is derived from an EMBL/GenBank/DDBJ whole genome shotgun (WGS) entry which is preliminary data.</text>
</comment>
<dbReference type="InterPro" id="IPR027450">
    <property type="entry name" value="AlkB-like"/>
</dbReference>
<dbReference type="PANTHER" id="PTHR31212:SF4">
    <property type="entry name" value="ALPHA-KETOGLUTARATE-DEPENDENT DIOXYGENASE ALKB HOMOLOG 3"/>
    <property type="match status" value="1"/>
</dbReference>
<protein>
    <submittedName>
        <fullName evidence="2">Alpha-ketoglutarate-dependent dioxygenase AlkB</fullName>
    </submittedName>
</protein>
<dbReference type="PANTHER" id="PTHR31212">
    <property type="entry name" value="ALPHA-KETOGLUTARATE-DEPENDENT DIOXYGENASE ALKB HOMOLOG 3"/>
    <property type="match status" value="1"/>
</dbReference>
<evidence type="ECO:0000313" key="2">
    <source>
        <dbReference type="EMBL" id="MBD9357699.1"/>
    </source>
</evidence>
<reference evidence="2 3" key="1">
    <citation type="submission" date="2020-09" db="EMBL/GenBank/DDBJ databases">
        <title>Methylomonas albis sp. nov. and Methylomonas fluvii sp. nov.: Two cold-adapted methanotrophs from the River Elbe and an amended description of Methylovulum psychrotolerans strain Eb1.</title>
        <authorList>
            <person name="Bussmann I.K."/>
            <person name="Klings K.-W."/>
            <person name="Warnstedt J."/>
            <person name="Hoppert M."/>
            <person name="Saborowski A."/>
            <person name="Horn F."/>
            <person name="Liebner S."/>
        </authorList>
    </citation>
    <scope>NUCLEOTIDE SEQUENCE [LARGE SCALE GENOMIC DNA]</scope>
    <source>
        <strain evidence="2 3">EbA</strain>
    </source>
</reference>
<sequence length="213" mass="24309">MPSSNALLANHQNLAPRDGELFLLPAFYPLVVADKYLQKLMQNLAWQTEQIHLYGRWVPVPRLMAWYGDPDADYRYSGVDHQPLPWTTDLQPLRSDAEAVCQQPFNSVLANLYRNGRDSMGCHADNEKELGPNPLIASLSFGETRLLRFRHAHSRTTVEIELSHGDLLIMAGELQHHWRHELPKTRQVKQARINLTFRRIVSTPNSPGLSAAR</sequence>
<dbReference type="InterPro" id="IPR037151">
    <property type="entry name" value="AlkB-like_sf"/>
</dbReference>
<feature type="domain" description="Fe2OG dioxygenase" evidence="1">
    <location>
        <begin position="104"/>
        <end position="201"/>
    </location>
</feature>
<dbReference type="SUPFAM" id="SSF51197">
    <property type="entry name" value="Clavaminate synthase-like"/>
    <property type="match status" value="1"/>
</dbReference>
<dbReference type="Proteomes" id="UP000652176">
    <property type="component" value="Unassembled WGS sequence"/>
</dbReference>
<evidence type="ECO:0000259" key="1">
    <source>
        <dbReference type="PROSITE" id="PS51471"/>
    </source>
</evidence>
<dbReference type="PROSITE" id="PS51471">
    <property type="entry name" value="FE2OG_OXY"/>
    <property type="match status" value="1"/>
</dbReference>
<evidence type="ECO:0000313" key="3">
    <source>
        <dbReference type="Proteomes" id="UP000652176"/>
    </source>
</evidence>
<organism evidence="2 3">
    <name type="scientific">Methylomonas albis</name>
    <dbReference type="NCBI Taxonomy" id="1854563"/>
    <lineage>
        <taxon>Bacteria</taxon>
        <taxon>Pseudomonadati</taxon>
        <taxon>Pseudomonadota</taxon>
        <taxon>Gammaproteobacteria</taxon>
        <taxon>Methylococcales</taxon>
        <taxon>Methylococcaceae</taxon>
        <taxon>Methylomonas</taxon>
    </lineage>
</organism>
<dbReference type="Pfam" id="PF13532">
    <property type="entry name" value="2OG-FeII_Oxy_2"/>
    <property type="match status" value="1"/>
</dbReference>
<dbReference type="InterPro" id="IPR005123">
    <property type="entry name" value="Oxoglu/Fe-dep_dioxygenase_dom"/>
</dbReference>
<keyword evidence="2" id="KW-0560">Oxidoreductase</keyword>
<dbReference type="GO" id="GO:0051213">
    <property type="term" value="F:dioxygenase activity"/>
    <property type="evidence" value="ECO:0007669"/>
    <property type="project" value="UniProtKB-KW"/>
</dbReference>
<keyword evidence="2" id="KW-0223">Dioxygenase</keyword>
<name>A0ABR9D659_9GAMM</name>
<gene>
    <name evidence="2" type="ORF">IE877_17810</name>
</gene>
<dbReference type="EMBL" id="JACXSS010000001">
    <property type="protein sequence ID" value="MBD9357699.1"/>
    <property type="molecule type" value="Genomic_DNA"/>
</dbReference>
<dbReference type="Gene3D" id="2.60.120.590">
    <property type="entry name" value="Alpha-ketoglutarate-dependent dioxygenase AlkB-like"/>
    <property type="match status" value="1"/>
</dbReference>
<dbReference type="InterPro" id="IPR032854">
    <property type="entry name" value="ALKBH3"/>
</dbReference>